<dbReference type="InterPro" id="IPR024537">
    <property type="entry name" value="DUF3322"/>
</dbReference>
<evidence type="ECO:0000259" key="1">
    <source>
        <dbReference type="Pfam" id="PF09983"/>
    </source>
</evidence>
<dbReference type="Proteomes" id="UP000318693">
    <property type="component" value="Unassembled WGS sequence"/>
</dbReference>
<feature type="domain" description="Wadjet protein JetD C-terminal" evidence="1">
    <location>
        <begin position="206"/>
        <end position="374"/>
    </location>
</feature>
<organism evidence="3 4">
    <name type="scientific">Georgenia yuyongxinii</name>
    <dbReference type="NCBI Taxonomy" id="2589797"/>
    <lineage>
        <taxon>Bacteria</taxon>
        <taxon>Bacillati</taxon>
        <taxon>Actinomycetota</taxon>
        <taxon>Actinomycetes</taxon>
        <taxon>Micrococcales</taxon>
        <taxon>Bogoriellaceae</taxon>
        <taxon>Georgenia</taxon>
    </lineage>
</organism>
<evidence type="ECO:0000259" key="2">
    <source>
        <dbReference type="Pfam" id="PF11795"/>
    </source>
</evidence>
<dbReference type="RefSeq" id="WP_143418032.1">
    <property type="nucleotide sequence ID" value="NZ_VJXR01000018.1"/>
</dbReference>
<sequence>MTASMLTSAAARATAQKVYDKHYAQWAVSPPGQGASLVDLPLRPPTESVALRDPSAVADWISSWNQVPPTSTDALVIWESRRWASMGTQRVPTRLRLATPEAVATFGRRSGHWQTARLRAEALLAVLPPSERVAGAVRRTMRVVVGLDADDVDRLVAVLGWLQEHPDSGLFVRQLPIRGIDTKWTERHRQTVTALFTAATGAEDLGLAARPGLVRVRFLDPALAPGGIEDLSAPVADLAQLRIAPRHVLVVENLETLLSLPALPDVVAIHGQGYAVGVLDQIPWIPEADLVYWGDLDTDGLNILSIARLKAPQTRSVLMNRATLETSLDLAVPDPKPRRTFAGPLTPSELDAVAALRAAGDVRLEQERIPWQAALGAVRLALGRPQP</sequence>
<gene>
    <name evidence="3" type="ORF">FJ693_08130</name>
</gene>
<dbReference type="Pfam" id="PF09983">
    <property type="entry name" value="JetD_C"/>
    <property type="match status" value="1"/>
</dbReference>
<accession>A0A552WTS4</accession>
<evidence type="ECO:0008006" key="5">
    <source>
        <dbReference type="Google" id="ProtNLM"/>
    </source>
</evidence>
<evidence type="ECO:0000313" key="3">
    <source>
        <dbReference type="EMBL" id="TRW45733.1"/>
    </source>
</evidence>
<dbReference type="InterPro" id="IPR014544">
    <property type="entry name" value="UCP028408"/>
</dbReference>
<dbReference type="InterPro" id="IPR024534">
    <property type="entry name" value="JetD_C"/>
</dbReference>
<dbReference type="AlphaFoldDB" id="A0A552WTS4"/>
<protein>
    <recommendedName>
        <fullName evidence="5">DUF3322 and DUF2220 domain-containing protein</fullName>
    </recommendedName>
</protein>
<keyword evidence="4" id="KW-1185">Reference proteome</keyword>
<dbReference type="EMBL" id="VJXR01000018">
    <property type="protein sequence ID" value="TRW45733.1"/>
    <property type="molecule type" value="Genomic_DNA"/>
</dbReference>
<dbReference type="PIRSF" id="PIRSF028408">
    <property type="entry name" value="UCP028408"/>
    <property type="match status" value="1"/>
</dbReference>
<evidence type="ECO:0000313" key="4">
    <source>
        <dbReference type="Proteomes" id="UP000318693"/>
    </source>
</evidence>
<name>A0A552WTS4_9MICO</name>
<comment type="caution">
    <text evidence="3">The sequence shown here is derived from an EMBL/GenBank/DDBJ whole genome shotgun (WGS) entry which is preliminary data.</text>
</comment>
<dbReference type="Pfam" id="PF11795">
    <property type="entry name" value="DUF3322"/>
    <property type="match status" value="1"/>
</dbReference>
<proteinExistence type="predicted"/>
<feature type="domain" description="DUF3322" evidence="2">
    <location>
        <begin position="12"/>
        <end position="196"/>
    </location>
</feature>
<reference evidence="3 4" key="1">
    <citation type="submission" date="2019-07" db="EMBL/GenBank/DDBJ databases">
        <title>Georgenia wutianyii sp. nov. and Georgenia *** sp. nov. isolated from plateau pika (Ochotona curzoniae) in the Qinghai-Tibet plateau of China.</title>
        <authorList>
            <person name="Tian Z."/>
        </authorList>
    </citation>
    <scope>NUCLEOTIDE SEQUENCE [LARGE SCALE GENOMIC DNA]</scope>
    <source>
        <strain evidence="3 4">Z446</strain>
    </source>
</reference>